<dbReference type="FunFam" id="3.40.50.10490:FF:000014">
    <property type="entry name" value="N-acetylmuramic acid 6-phosphate etherase"/>
    <property type="match status" value="1"/>
</dbReference>
<dbReference type="InterPro" id="IPR005488">
    <property type="entry name" value="Etherase_MurQ"/>
</dbReference>
<evidence type="ECO:0000313" key="5">
    <source>
        <dbReference type="EMBL" id="RMB61739.1"/>
    </source>
</evidence>
<dbReference type="Pfam" id="PF22645">
    <property type="entry name" value="GKRP_SIS_N"/>
    <property type="match status" value="1"/>
</dbReference>
<feature type="domain" description="SIS" evidence="4">
    <location>
        <begin position="56"/>
        <end position="219"/>
    </location>
</feature>
<dbReference type="InterPro" id="IPR040190">
    <property type="entry name" value="MURQ/GCKR"/>
</dbReference>
<feature type="active site" description="Proton donor" evidence="3">
    <location>
        <position position="84"/>
    </location>
</feature>
<dbReference type="Gene3D" id="3.40.50.10490">
    <property type="entry name" value="Glucose-6-phosphate isomerase like protein, domain 1"/>
    <property type="match status" value="2"/>
</dbReference>
<evidence type="ECO:0000313" key="6">
    <source>
        <dbReference type="Proteomes" id="UP000275256"/>
    </source>
</evidence>
<feature type="active site" evidence="3">
    <location>
        <position position="115"/>
    </location>
</feature>
<evidence type="ECO:0000256" key="2">
    <source>
        <dbReference type="ARBA" id="ARBA00023277"/>
    </source>
</evidence>
<dbReference type="EMBL" id="REFW01000001">
    <property type="protein sequence ID" value="RMB61739.1"/>
    <property type="molecule type" value="Genomic_DNA"/>
</dbReference>
<dbReference type="InterPro" id="IPR001347">
    <property type="entry name" value="SIS_dom"/>
</dbReference>
<dbReference type="GO" id="GO:0016803">
    <property type="term" value="F:ether hydrolase activity"/>
    <property type="evidence" value="ECO:0007669"/>
    <property type="project" value="TreeGrafter"/>
</dbReference>
<comment type="miscellaneous">
    <text evidence="3">A lyase-type mechanism (elimination/hydration) is suggested for the cleavage of the lactyl ether bond of MurNAc 6-phosphate, with the formation of an alpha,beta-unsaturated aldehyde intermediate with (E)-stereochemistry, followed by the syn addition of water to give product.</text>
</comment>
<dbReference type="GO" id="GO:0046348">
    <property type="term" value="P:amino sugar catabolic process"/>
    <property type="evidence" value="ECO:0007669"/>
    <property type="project" value="InterPro"/>
</dbReference>
<keyword evidence="6" id="KW-1185">Reference proteome</keyword>
<dbReference type="PANTHER" id="PTHR10088">
    <property type="entry name" value="GLUCOKINASE REGULATORY PROTEIN"/>
    <property type="match status" value="1"/>
</dbReference>
<dbReference type="InterPro" id="IPR046348">
    <property type="entry name" value="SIS_dom_sf"/>
</dbReference>
<dbReference type="Gene3D" id="1.10.8.1080">
    <property type="match status" value="1"/>
</dbReference>
<keyword evidence="1 3" id="KW-0456">Lyase</keyword>
<dbReference type="EC" id="4.2.1.126" evidence="3"/>
<dbReference type="NCBIfam" id="NF009222">
    <property type="entry name" value="PRK12570.1"/>
    <property type="match status" value="1"/>
</dbReference>
<sequence length="278" mass="29113">MELSRTLTTEGVDERFSHLDEMTVGQLARVMNDADRGVPEAVERALPQIIPAIEAIAERFAAGGRIIYVGAGTSGRLGVLDASECPPTFNTSPDQVLGLIAGGDVALRSAMEGAEDDADQGAADVAAVGVGERDAVVGIASSGRTPYVIGALRHARSVGALSVALSCNADAETSAVAEHGIEVVVGPEVVAGSTRLRSGTAQKLVLNMISTITMVRAGKVMGNRMVDLRATNEKLRIRAVRMVAELAEVDENVATGALEASDWRVKEAILTLRDDQIR</sequence>
<dbReference type="GO" id="GO:0016835">
    <property type="term" value="F:carbon-oxygen lyase activity"/>
    <property type="evidence" value="ECO:0007669"/>
    <property type="project" value="UniProtKB-UniRule"/>
</dbReference>
<organism evidence="5 6">
    <name type="scientific">Tessaracoccus antarcticus</name>
    <dbReference type="NCBI Taxonomy" id="2479848"/>
    <lineage>
        <taxon>Bacteria</taxon>
        <taxon>Bacillati</taxon>
        <taxon>Actinomycetota</taxon>
        <taxon>Actinomycetes</taxon>
        <taxon>Propionibacteriales</taxon>
        <taxon>Propionibacteriaceae</taxon>
        <taxon>Tessaracoccus</taxon>
    </lineage>
</organism>
<comment type="similarity">
    <text evidence="3">Belongs to the GCKR-like family. MurNAc-6-P etherase subfamily.</text>
</comment>
<dbReference type="GO" id="GO:0009254">
    <property type="term" value="P:peptidoglycan turnover"/>
    <property type="evidence" value="ECO:0007669"/>
    <property type="project" value="TreeGrafter"/>
</dbReference>
<comment type="pathway">
    <text evidence="3">Amino-sugar metabolism; N-acetylmuramate degradation.</text>
</comment>
<protein>
    <recommendedName>
        <fullName evidence="3">N-acetylmuramic acid 6-phosphate etherase</fullName>
        <shortName evidence="3">MurNAc-6-P etherase</shortName>
        <ecNumber evidence="3">4.2.1.126</ecNumber>
    </recommendedName>
    <alternativeName>
        <fullName evidence="3">N-acetylmuramic acid 6-phosphate hydrolase</fullName>
    </alternativeName>
    <alternativeName>
        <fullName evidence="3">N-acetylmuramic acid 6-phosphate lyase</fullName>
    </alternativeName>
</protein>
<reference evidence="5 6" key="1">
    <citation type="submission" date="2018-10" db="EMBL/GenBank/DDBJ databases">
        <title>Tessaracoccus antarcticuss sp. nov., isolated from sediment.</title>
        <authorList>
            <person name="Zhou L.Y."/>
            <person name="Du Z.J."/>
        </authorList>
    </citation>
    <scope>NUCLEOTIDE SEQUENCE [LARGE SCALE GENOMIC DNA]</scope>
    <source>
        <strain evidence="5 6">JDX10</strain>
    </source>
</reference>
<dbReference type="Pfam" id="PF20741">
    <property type="entry name" value="GKRP-like_C"/>
    <property type="match status" value="1"/>
</dbReference>
<dbReference type="HAMAP" id="MF_00068">
    <property type="entry name" value="MurQ"/>
    <property type="match status" value="1"/>
</dbReference>
<comment type="caution">
    <text evidence="5">The sequence shown here is derived from an EMBL/GenBank/DDBJ whole genome shotgun (WGS) entry which is preliminary data.</text>
</comment>
<dbReference type="UniPathway" id="UPA00342"/>
<dbReference type="PANTHER" id="PTHR10088:SF4">
    <property type="entry name" value="GLUCOKINASE REGULATORY PROTEIN"/>
    <property type="match status" value="1"/>
</dbReference>
<dbReference type="PROSITE" id="PS51464">
    <property type="entry name" value="SIS"/>
    <property type="match status" value="1"/>
</dbReference>
<dbReference type="AlphaFoldDB" id="A0A3M0GKR4"/>
<dbReference type="NCBIfam" id="TIGR00274">
    <property type="entry name" value="N-acetylmuramic acid 6-phosphate etherase"/>
    <property type="match status" value="1"/>
</dbReference>
<proteinExistence type="inferred from homology"/>
<dbReference type="OrthoDB" id="9813395at2"/>
<name>A0A3M0GKR4_9ACTN</name>
<dbReference type="SUPFAM" id="SSF53697">
    <property type="entry name" value="SIS domain"/>
    <property type="match status" value="1"/>
</dbReference>
<evidence type="ECO:0000256" key="1">
    <source>
        <dbReference type="ARBA" id="ARBA00023239"/>
    </source>
</evidence>
<dbReference type="GO" id="GO:0097367">
    <property type="term" value="F:carbohydrate derivative binding"/>
    <property type="evidence" value="ECO:0007669"/>
    <property type="project" value="InterPro"/>
</dbReference>
<evidence type="ECO:0000256" key="3">
    <source>
        <dbReference type="HAMAP-Rule" id="MF_00068"/>
    </source>
</evidence>
<evidence type="ECO:0000259" key="4">
    <source>
        <dbReference type="PROSITE" id="PS51464"/>
    </source>
</evidence>
<comment type="subunit">
    <text evidence="3">Homodimer.</text>
</comment>
<dbReference type="GO" id="GO:0097173">
    <property type="term" value="P:N-acetylmuramic acid catabolic process"/>
    <property type="evidence" value="ECO:0007669"/>
    <property type="project" value="UniProtKB-UniPathway"/>
</dbReference>
<keyword evidence="2 3" id="KW-0119">Carbohydrate metabolism</keyword>
<comment type="catalytic activity">
    <reaction evidence="3">
        <text>N-acetyl-D-muramate 6-phosphate + H2O = N-acetyl-D-glucosamine 6-phosphate + (R)-lactate</text>
        <dbReference type="Rhea" id="RHEA:26410"/>
        <dbReference type="ChEBI" id="CHEBI:15377"/>
        <dbReference type="ChEBI" id="CHEBI:16004"/>
        <dbReference type="ChEBI" id="CHEBI:57513"/>
        <dbReference type="ChEBI" id="CHEBI:58722"/>
        <dbReference type="EC" id="4.2.1.126"/>
    </reaction>
</comment>
<dbReference type="NCBIfam" id="NF003915">
    <property type="entry name" value="PRK05441.1"/>
    <property type="match status" value="1"/>
</dbReference>
<dbReference type="RefSeq" id="WP_121900287.1">
    <property type="nucleotide sequence ID" value="NZ_REFW01000001.1"/>
</dbReference>
<gene>
    <name evidence="3 5" type="primary">murQ</name>
    <name evidence="5" type="ORF">EAX62_03705</name>
</gene>
<dbReference type="CDD" id="cd05007">
    <property type="entry name" value="SIS_Etherase"/>
    <property type="match status" value="1"/>
</dbReference>
<comment type="function">
    <text evidence="3">Specifically catalyzes the cleavage of the D-lactyl ether substituent of MurNAc 6-phosphate, producing GlcNAc 6-phosphate and D-lactate.</text>
</comment>
<accession>A0A3M0GKR4</accession>
<dbReference type="Proteomes" id="UP000275256">
    <property type="component" value="Unassembled WGS sequence"/>
</dbReference>